<keyword evidence="3" id="KW-1185">Reference proteome</keyword>
<accession>A0ABU7K0L6</accession>
<protein>
    <submittedName>
        <fullName evidence="2">Uncharacterized protein</fullName>
    </submittedName>
</protein>
<keyword evidence="1" id="KW-0812">Transmembrane</keyword>
<organism evidence="2 3">
    <name type="scientific">Nocardiopsis codii</name>
    <dbReference type="NCBI Taxonomy" id="3065942"/>
    <lineage>
        <taxon>Bacteria</taxon>
        <taxon>Bacillati</taxon>
        <taxon>Actinomycetota</taxon>
        <taxon>Actinomycetes</taxon>
        <taxon>Streptosporangiales</taxon>
        <taxon>Nocardiopsidaceae</taxon>
        <taxon>Nocardiopsis</taxon>
    </lineage>
</organism>
<keyword evidence="1" id="KW-0472">Membrane</keyword>
<keyword evidence="1" id="KW-1133">Transmembrane helix</keyword>
<gene>
    <name evidence="2" type="ORF">Q8791_01050</name>
</gene>
<evidence type="ECO:0000313" key="3">
    <source>
        <dbReference type="Proteomes" id="UP001356095"/>
    </source>
</evidence>
<dbReference type="RefSeq" id="WP_330089633.1">
    <property type="nucleotide sequence ID" value="NZ_JAUZMY010000001.1"/>
</dbReference>
<feature type="transmembrane region" description="Helical" evidence="1">
    <location>
        <begin position="7"/>
        <end position="36"/>
    </location>
</feature>
<sequence>MRRTIAVAVYLATAVLTAAAITAVVWLGVVAVQGVWEHALART</sequence>
<dbReference type="Proteomes" id="UP001356095">
    <property type="component" value="Unassembled WGS sequence"/>
</dbReference>
<dbReference type="EMBL" id="JAUZMY010000001">
    <property type="protein sequence ID" value="MEE2035808.1"/>
    <property type="molecule type" value="Genomic_DNA"/>
</dbReference>
<reference evidence="2 3" key="1">
    <citation type="submission" date="2023-08" db="EMBL/GenBank/DDBJ databases">
        <authorList>
            <person name="Girao M."/>
            <person name="Carvalho M.F."/>
        </authorList>
    </citation>
    <scope>NUCLEOTIDE SEQUENCE [LARGE SCALE GENOMIC DNA]</scope>
    <source>
        <strain evidence="2 3">CT-R113</strain>
    </source>
</reference>
<evidence type="ECO:0000313" key="2">
    <source>
        <dbReference type="EMBL" id="MEE2035808.1"/>
    </source>
</evidence>
<proteinExistence type="predicted"/>
<comment type="caution">
    <text evidence="2">The sequence shown here is derived from an EMBL/GenBank/DDBJ whole genome shotgun (WGS) entry which is preliminary data.</text>
</comment>
<evidence type="ECO:0000256" key="1">
    <source>
        <dbReference type="SAM" id="Phobius"/>
    </source>
</evidence>
<name>A0ABU7K0L6_9ACTN</name>